<dbReference type="InterPro" id="IPR050198">
    <property type="entry name" value="Non-receptor_tyrosine_kinases"/>
</dbReference>
<comment type="catalytic activity">
    <reaction evidence="9">
        <text>L-tyrosyl-[protein] + ATP = O-phospho-L-tyrosyl-[protein] + ADP + H(+)</text>
        <dbReference type="Rhea" id="RHEA:10596"/>
        <dbReference type="Rhea" id="RHEA-COMP:10136"/>
        <dbReference type="Rhea" id="RHEA-COMP:20101"/>
        <dbReference type="ChEBI" id="CHEBI:15378"/>
        <dbReference type="ChEBI" id="CHEBI:30616"/>
        <dbReference type="ChEBI" id="CHEBI:46858"/>
        <dbReference type="ChEBI" id="CHEBI:61978"/>
        <dbReference type="ChEBI" id="CHEBI:456216"/>
        <dbReference type="EC" id="2.7.10.2"/>
    </reaction>
</comment>
<dbReference type="InterPro" id="IPR000980">
    <property type="entry name" value="SH2"/>
</dbReference>
<dbReference type="Pfam" id="PF00017">
    <property type="entry name" value="SH2"/>
    <property type="match status" value="1"/>
</dbReference>
<dbReference type="PROSITE" id="PS00109">
    <property type="entry name" value="PROTEIN_KINASE_TYR"/>
    <property type="match status" value="1"/>
</dbReference>
<dbReference type="OrthoDB" id="546826at2759"/>
<dbReference type="GO" id="GO:0002009">
    <property type="term" value="P:morphogenesis of an epithelium"/>
    <property type="evidence" value="ECO:0007669"/>
    <property type="project" value="UniProtKB-ARBA"/>
</dbReference>
<dbReference type="PIRSF" id="PIRSF000632">
    <property type="entry name" value="TyrPK_fps"/>
    <property type="match status" value="1"/>
</dbReference>
<evidence type="ECO:0000256" key="12">
    <source>
        <dbReference type="PROSITE-ProRule" id="PRU00191"/>
    </source>
</evidence>
<keyword evidence="6 11" id="KW-0067">ATP-binding</keyword>
<dbReference type="InterPro" id="IPR031160">
    <property type="entry name" value="F_BAR_dom"/>
</dbReference>
<evidence type="ECO:0000256" key="4">
    <source>
        <dbReference type="ARBA" id="ARBA00022741"/>
    </source>
</evidence>
<dbReference type="CDD" id="cd10361">
    <property type="entry name" value="SH2_Fps_family"/>
    <property type="match status" value="1"/>
</dbReference>
<evidence type="ECO:0000259" key="16">
    <source>
        <dbReference type="PROSITE" id="PS50001"/>
    </source>
</evidence>
<dbReference type="InterPro" id="IPR035849">
    <property type="entry name" value="Fes/Fps/Fer_SH2"/>
</dbReference>
<keyword evidence="8" id="KW-0829">Tyrosine-protein kinase</keyword>
<dbReference type="Gene3D" id="1.20.1270.60">
    <property type="entry name" value="Arfaptin homology (AH) domain/BAR domain"/>
    <property type="match status" value="1"/>
</dbReference>
<evidence type="ECO:0000256" key="10">
    <source>
        <dbReference type="PIRSR" id="PIRSR000632-1"/>
    </source>
</evidence>
<dbReference type="PROSITE" id="PS50011">
    <property type="entry name" value="PROTEIN_KINASE_DOM"/>
    <property type="match status" value="1"/>
</dbReference>
<evidence type="ECO:0000256" key="1">
    <source>
        <dbReference type="ARBA" id="ARBA00011903"/>
    </source>
</evidence>
<dbReference type="PROSITE" id="PS51741">
    <property type="entry name" value="F_BAR"/>
    <property type="match status" value="1"/>
</dbReference>
<dbReference type="GO" id="GO:0005524">
    <property type="term" value="F:ATP binding"/>
    <property type="evidence" value="ECO:0007669"/>
    <property type="project" value="UniProtKB-UniRule"/>
</dbReference>
<accession>A0A0K2TSD3</accession>
<evidence type="ECO:0000256" key="13">
    <source>
        <dbReference type="PROSITE-ProRule" id="PRU01077"/>
    </source>
</evidence>
<evidence type="ECO:0000313" key="19">
    <source>
        <dbReference type="EMBL" id="CDW28316.1"/>
    </source>
</evidence>
<dbReference type="InterPro" id="IPR001060">
    <property type="entry name" value="FCH_dom"/>
</dbReference>
<feature type="domain" description="SH2" evidence="16">
    <location>
        <begin position="524"/>
        <end position="615"/>
    </location>
</feature>
<protein>
    <recommendedName>
        <fullName evidence="1">non-specific protein-tyrosine kinase</fullName>
        <ecNumber evidence="1">2.7.10.2</ecNumber>
    </recommendedName>
</protein>
<dbReference type="PROSITE" id="PS00107">
    <property type="entry name" value="PROTEIN_KINASE_ATP"/>
    <property type="match status" value="1"/>
</dbReference>
<dbReference type="InterPro" id="IPR008266">
    <property type="entry name" value="Tyr_kinase_AS"/>
</dbReference>
<dbReference type="Pfam" id="PF07714">
    <property type="entry name" value="PK_Tyr_Ser-Thr"/>
    <property type="match status" value="1"/>
</dbReference>
<keyword evidence="5" id="KW-0418">Kinase</keyword>
<dbReference type="FunFam" id="3.30.200.20:FF:000089">
    <property type="entry name" value="Tyrosine-protein kinase"/>
    <property type="match status" value="1"/>
</dbReference>
<keyword evidence="4 11" id="KW-0547">Nucleotide-binding</keyword>
<dbReference type="InterPro" id="IPR000719">
    <property type="entry name" value="Prot_kinase_dom"/>
</dbReference>
<dbReference type="InterPro" id="IPR011009">
    <property type="entry name" value="Kinase-like_dom_sf"/>
</dbReference>
<dbReference type="CDD" id="cd05041">
    <property type="entry name" value="PTKc_Fes_like"/>
    <property type="match status" value="1"/>
</dbReference>
<feature type="active site" description="Proton acceptor" evidence="10">
    <location>
        <position position="750"/>
    </location>
</feature>
<evidence type="ECO:0000256" key="15">
    <source>
        <dbReference type="SAM" id="Coils"/>
    </source>
</evidence>
<dbReference type="SMART" id="SM00219">
    <property type="entry name" value="TyrKc"/>
    <property type="match status" value="1"/>
</dbReference>
<dbReference type="Gene3D" id="1.10.287.160">
    <property type="entry name" value="HR1 repeat"/>
    <property type="match status" value="1"/>
</dbReference>
<feature type="binding site" evidence="11">
    <location>
        <begin position="633"/>
        <end position="641"/>
    </location>
    <ligand>
        <name>ATP</name>
        <dbReference type="ChEBI" id="CHEBI:30616"/>
    </ligand>
</feature>
<name>A0A0K2TSD3_LEPSM</name>
<evidence type="ECO:0000256" key="6">
    <source>
        <dbReference type="ARBA" id="ARBA00022840"/>
    </source>
</evidence>
<dbReference type="PRINTS" id="PR00109">
    <property type="entry name" value="TYRKINASE"/>
</dbReference>
<evidence type="ECO:0000256" key="8">
    <source>
        <dbReference type="ARBA" id="ARBA00023137"/>
    </source>
</evidence>
<dbReference type="InterPro" id="IPR001245">
    <property type="entry name" value="Ser-Thr/Tyr_kinase_cat_dom"/>
</dbReference>
<evidence type="ECO:0000256" key="14">
    <source>
        <dbReference type="PROSITE-ProRule" id="PRU10141"/>
    </source>
</evidence>
<feature type="binding site" evidence="11 14">
    <location>
        <position position="657"/>
    </location>
    <ligand>
        <name>ATP</name>
        <dbReference type="ChEBI" id="CHEBI:30616"/>
    </ligand>
</feature>
<dbReference type="AlphaFoldDB" id="A0A0K2TSD3"/>
<dbReference type="Gene3D" id="1.10.510.10">
    <property type="entry name" value="Transferase(Phosphotransferase) domain 1"/>
    <property type="match status" value="1"/>
</dbReference>
<dbReference type="SMART" id="SM00055">
    <property type="entry name" value="FCH"/>
    <property type="match status" value="1"/>
</dbReference>
<evidence type="ECO:0000259" key="18">
    <source>
        <dbReference type="PROSITE" id="PS51741"/>
    </source>
</evidence>
<evidence type="ECO:0000256" key="3">
    <source>
        <dbReference type="ARBA" id="ARBA00022679"/>
    </source>
</evidence>
<keyword evidence="12" id="KW-0727">SH2 domain</keyword>
<evidence type="ECO:0000259" key="17">
    <source>
        <dbReference type="PROSITE" id="PS50011"/>
    </source>
</evidence>
<dbReference type="PANTHER" id="PTHR24418">
    <property type="entry name" value="TYROSINE-PROTEIN KINASE"/>
    <property type="match status" value="1"/>
</dbReference>
<dbReference type="InterPro" id="IPR016250">
    <property type="entry name" value="Tyr-prot_kinase_Fes/Fps"/>
</dbReference>
<dbReference type="InterPro" id="IPR020635">
    <property type="entry name" value="Tyr_kinase_cat_dom"/>
</dbReference>
<evidence type="ECO:0000256" key="5">
    <source>
        <dbReference type="ARBA" id="ARBA00022777"/>
    </source>
</evidence>
<dbReference type="SUPFAM" id="SSF55550">
    <property type="entry name" value="SH2 domain"/>
    <property type="match status" value="1"/>
</dbReference>
<keyword evidence="2" id="KW-0597">Phosphoprotein</keyword>
<evidence type="ECO:0000256" key="7">
    <source>
        <dbReference type="ARBA" id="ARBA00023054"/>
    </source>
</evidence>
<evidence type="ECO:0000256" key="2">
    <source>
        <dbReference type="ARBA" id="ARBA00022553"/>
    </source>
</evidence>
<dbReference type="PROSITE" id="PS50001">
    <property type="entry name" value="SH2"/>
    <property type="match status" value="1"/>
</dbReference>
<dbReference type="EC" id="2.7.10.2" evidence="1"/>
<dbReference type="GO" id="GO:0004715">
    <property type="term" value="F:non-membrane spanning protein tyrosine kinase activity"/>
    <property type="evidence" value="ECO:0007669"/>
    <property type="project" value="UniProtKB-EC"/>
</dbReference>
<feature type="coiled-coil region" evidence="15">
    <location>
        <begin position="326"/>
        <end position="353"/>
    </location>
</feature>
<evidence type="ECO:0000256" key="11">
    <source>
        <dbReference type="PIRSR" id="PIRSR000632-2"/>
    </source>
</evidence>
<keyword evidence="7 13" id="KW-0175">Coiled coil</keyword>
<organism evidence="19">
    <name type="scientific">Lepeophtheirus salmonis</name>
    <name type="common">Salmon louse</name>
    <name type="synonym">Caligus salmonis</name>
    <dbReference type="NCBI Taxonomy" id="72036"/>
    <lineage>
        <taxon>Eukaryota</taxon>
        <taxon>Metazoa</taxon>
        <taxon>Ecdysozoa</taxon>
        <taxon>Arthropoda</taxon>
        <taxon>Crustacea</taxon>
        <taxon>Multicrustacea</taxon>
        <taxon>Hexanauplia</taxon>
        <taxon>Copepoda</taxon>
        <taxon>Siphonostomatoida</taxon>
        <taxon>Caligidae</taxon>
        <taxon>Lepeophtheirus</taxon>
    </lineage>
</organism>
<dbReference type="Gene3D" id="3.30.505.10">
    <property type="entry name" value="SH2 domain"/>
    <property type="match status" value="1"/>
</dbReference>
<dbReference type="SUPFAM" id="SSF56112">
    <property type="entry name" value="Protein kinase-like (PK-like)"/>
    <property type="match status" value="1"/>
</dbReference>
<dbReference type="InterPro" id="IPR036860">
    <property type="entry name" value="SH2_dom_sf"/>
</dbReference>
<dbReference type="InterPro" id="IPR027267">
    <property type="entry name" value="AH/BAR_dom_sf"/>
</dbReference>
<dbReference type="EMBL" id="HACA01010955">
    <property type="protein sequence ID" value="CDW28316.1"/>
    <property type="molecule type" value="Transcribed_RNA"/>
</dbReference>
<feature type="domain" description="F-BAR" evidence="18">
    <location>
        <begin position="1"/>
        <end position="266"/>
    </location>
</feature>
<dbReference type="FunFam" id="1.10.510.10:FF:000212">
    <property type="entry name" value="Tyrosine-protein kinase"/>
    <property type="match status" value="1"/>
</dbReference>
<dbReference type="FunFam" id="3.30.505.10:FF:000051">
    <property type="entry name" value="Tyrosine-protein kinase"/>
    <property type="match status" value="1"/>
</dbReference>
<reference evidence="19" key="1">
    <citation type="submission" date="2014-05" db="EMBL/GenBank/DDBJ databases">
        <authorList>
            <person name="Chronopoulou M."/>
        </authorList>
    </citation>
    <scope>NUCLEOTIDE SEQUENCE</scope>
    <source>
        <tissue evidence="19">Whole organism</tissue>
    </source>
</reference>
<keyword evidence="3" id="KW-0808">Transferase</keyword>
<proteinExistence type="predicted"/>
<dbReference type="InterPro" id="IPR017441">
    <property type="entry name" value="Protein_kinase_ATP_BS"/>
</dbReference>
<dbReference type="SMART" id="SM00252">
    <property type="entry name" value="SH2"/>
    <property type="match status" value="1"/>
</dbReference>
<sequence>MGFSSSLQGANDVILSRQDAEIRLVENIRRCMAIRIKADREYAIHLNAFLVQATPFIKGSDQGAFLGSLTYNAWSAFVSETEKLVRHIKENADYLATSTIDKVNVLVNEKKTNRKYHADEHGRILSELQRLQESVEKTRSEYEKGLESYQIIKNKYNDLLVVKGKSSSKRLDEIKDKFLKTTKKLQSTHNEYVLLLSEASEFERDMRTILLPGLLDHQQSIQEGFVEKMKIILTDLQRFTNNTNKKCSEMQYRIEKAIGSIKSSDEYVKFIESNKTTPLPATHFKFDENILGQIEDIPDLKSNGVCLNEYTIDYLKTRLRENEIKLVDLRTNLKDRQTQIIQLEAEINVLQSKTDYMSRNKVFSLKKKCDILKKEIQEILCIEQKLSRQNEIISYPLLEMESVHSSFDSCSKSNVSVNNITQPNCTSFLESSNDSKKMINMFMKSFAPKKSTFVTNENNSASKEDILSTSSQNTHFSFVNPTFPEVSQLASTSTPILINEPPVISLTSSIMTNVIGRPLEEELWFHGVLPRGEVVRLLQCDGDFLVRETVRNDEKQIVLSVMWSSPKHFIVQTSPEGLFRFEGPPYETVQELIIHQFHSGTSVTSRSGAILKTPVLREDWELNNDDVELLEKIGRGNFGDVYRAQLSRGKNMSVAVKTCKITLPEEQKKKFLQEGRILKQYDHPNIVKFIGICVQKQPIMIVMELVPGGSLLNFLREKGSNLATKSLIGMCLDAAAGMKYLESKNCIHRDLAARNCLVGENNSVKISDFGMSREEEEYTVSDGLKQIPIKWTAPEALNYGKYTSLCDVWSFGVLCWEVFSKGGTPYQGMTNTRAREKLDSGYRLPNPENSPEEIYQLMLSCWKYNPEERPHFPEIHAGIDLLYSRFSVGPETRV</sequence>
<feature type="domain" description="Protein kinase" evidence="17">
    <location>
        <begin position="627"/>
        <end position="879"/>
    </location>
</feature>
<evidence type="ECO:0000256" key="9">
    <source>
        <dbReference type="ARBA" id="ARBA00051245"/>
    </source>
</evidence>
<dbReference type="SUPFAM" id="SSF103657">
    <property type="entry name" value="BAR/IMD domain-like"/>
    <property type="match status" value="1"/>
</dbReference>
<dbReference type="EMBL" id="HACA01010953">
    <property type="protein sequence ID" value="CDW28314.1"/>
    <property type="molecule type" value="Transcribed_RNA"/>
</dbReference>